<sequence>MGNVKKQWQKLVRFFQMVSNLMKTSLTKSLKNFAKTGETASNKTFKYTSRMFLKDMIYNQAFCASNIASLVNMIAGTYVEVSDKYLMDGVSKLSTLMSLDAKDPRIDSERQSMADSCKNAEEGIRKLVKENKQNFERKTRQRQAKIEGELKAVLPPESEEKKRERKEVVEKASKIDQDVDKYF</sequence>
<feature type="compositionally biased region" description="Basic and acidic residues" evidence="1">
    <location>
        <begin position="158"/>
        <end position="183"/>
    </location>
</feature>
<proteinExistence type="predicted"/>
<evidence type="ECO:0000256" key="1">
    <source>
        <dbReference type="SAM" id="MobiDB-lite"/>
    </source>
</evidence>
<reference evidence="2" key="1">
    <citation type="submission" date="2014-11" db="EMBL/GenBank/DDBJ databases">
        <authorList>
            <person name="Amaro Gonzalez C."/>
        </authorList>
    </citation>
    <scope>NUCLEOTIDE SEQUENCE</scope>
</reference>
<name>A0A0E9XZQ2_ANGAN</name>
<protein>
    <submittedName>
        <fullName evidence="2">Uncharacterized protein</fullName>
    </submittedName>
</protein>
<dbReference type="EMBL" id="GBXM01001267">
    <property type="protein sequence ID" value="JAI07311.1"/>
    <property type="molecule type" value="Transcribed_RNA"/>
</dbReference>
<dbReference type="PANTHER" id="PTHR33488">
    <property type="entry name" value="ZGC:162509"/>
    <property type="match status" value="1"/>
</dbReference>
<dbReference type="PANTHER" id="PTHR33488:SF2">
    <property type="entry name" value="EARLY ENDOSOME ANTIGEN 1-LIKE"/>
    <property type="match status" value="1"/>
</dbReference>
<organism evidence="2">
    <name type="scientific">Anguilla anguilla</name>
    <name type="common">European freshwater eel</name>
    <name type="synonym">Muraena anguilla</name>
    <dbReference type="NCBI Taxonomy" id="7936"/>
    <lineage>
        <taxon>Eukaryota</taxon>
        <taxon>Metazoa</taxon>
        <taxon>Chordata</taxon>
        <taxon>Craniata</taxon>
        <taxon>Vertebrata</taxon>
        <taxon>Euteleostomi</taxon>
        <taxon>Actinopterygii</taxon>
        <taxon>Neopterygii</taxon>
        <taxon>Teleostei</taxon>
        <taxon>Anguilliformes</taxon>
        <taxon>Anguillidae</taxon>
        <taxon>Anguilla</taxon>
    </lineage>
</organism>
<reference evidence="2" key="2">
    <citation type="journal article" date="2015" name="Fish Shellfish Immunol.">
        <title>Early steps in the European eel (Anguilla anguilla)-Vibrio vulnificus interaction in the gills: Role of the RtxA13 toxin.</title>
        <authorList>
            <person name="Callol A."/>
            <person name="Pajuelo D."/>
            <person name="Ebbesson L."/>
            <person name="Teles M."/>
            <person name="MacKenzie S."/>
            <person name="Amaro C."/>
        </authorList>
    </citation>
    <scope>NUCLEOTIDE SEQUENCE</scope>
</reference>
<feature type="compositionally biased region" description="Basic and acidic residues" evidence="1">
    <location>
        <begin position="133"/>
        <end position="150"/>
    </location>
</feature>
<feature type="region of interest" description="Disordered" evidence="1">
    <location>
        <begin position="133"/>
        <end position="183"/>
    </location>
</feature>
<dbReference type="AlphaFoldDB" id="A0A0E9XZQ2"/>
<accession>A0A0E9XZQ2</accession>
<evidence type="ECO:0000313" key="2">
    <source>
        <dbReference type="EMBL" id="JAI07311.1"/>
    </source>
</evidence>